<dbReference type="CDD" id="cd02174">
    <property type="entry name" value="CCT"/>
    <property type="match status" value="1"/>
</dbReference>
<keyword evidence="3" id="KW-0444">Lipid biosynthesis</keyword>
<protein>
    <recommendedName>
        <fullName evidence="13">Ethanolamine-phosphate cytidylyltransferase</fullName>
        <ecNumber evidence="10">2.7.7.14</ecNumber>
    </recommendedName>
    <alternativeName>
        <fullName evidence="11">CTP:phosphoethanolamine cytidylyltransferase</fullName>
    </alternativeName>
</protein>
<evidence type="ECO:0000256" key="14">
    <source>
        <dbReference type="SAM" id="MobiDB-lite"/>
    </source>
</evidence>
<accession>A0ABD1X6U8</accession>
<feature type="region of interest" description="Disordered" evidence="14">
    <location>
        <begin position="670"/>
        <end position="704"/>
    </location>
</feature>
<feature type="domain" description="Cytidyltransferase-like" evidence="15">
    <location>
        <begin position="731"/>
        <end position="862"/>
    </location>
</feature>
<feature type="domain" description="Cytidyltransferase-like" evidence="15">
    <location>
        <begin position="531"/>
        <end position="660"/>
    </location>
</feature>
<dbReference type="FunFam" id="3.40.50.620:FF:000249">
    <property type="entry name" value="Ethanolamine-phosphate cytidylyltransferase"/>
    <property type="match status" value="1"/>
</dbReference>
<comment type="catalytic activity">
    <reaction evidence="12">
        <text>phosphoethanolamine + CTP + H(+) = CDP-ethanolamine + diphosphate</text>
        <dbReference type="Rhea" id="RHEA:24592"/>
        <dbReference type="ChEBI" id="CHEBI:15378"/>
        <dbReference type="ChEBI" id="CHEBI:33019"/>
        <dbReference type="ChEBI" id="CHEBI:37563"/>
        <dbReference type="ChEBI" id="CHEBI:57876"/>
        <dbReference type="ChEBI" id="CHEBI:58190"/>
        <dbReference type="EC" id="2.7.7.14"/>
    </reaction>
    <physiologicalReaction direction="left-to-right" evidence="12">
        <dbReference type="Rhea" id="RHEA:24593"/>
    </physiologicalReaction>
</comment>
<name>A0ABD1X6U8_9LAMI</name>
<dbReference type="SUPFAM" id="SSF52374">
    <property type="entry name" value="Nucleotidylyl transferase"/>
    <property type="match status" value="2"/>
</dbReference>
<dbReference type="CDD" id="cd02173">
    <property type="entry name" value="ECT"/>
    <property type="match status" value="1"/>
</dbReference>
<dbReference type="NCBIfam" id="TIGR00125">
    <property type="entry name" value="cyt_tran_rel"/>
    <property type="match status" value="2"/>
</dbReference>
<evidence type="ECO:0000256" key="3">
    <source>
        <dbReference type="ARBA" id="ARBA00022516"/>
    </source>
</evidence>
<evidence type="ECO:0000256" key="1">
    <source>
        <dbReference type="ARBA" id="ARBA00005189"/>
    </source>
</evidence>
<evidence type="ECO:0000256" key="11">
    <source>
        <dbReference type="ARBA" id="ARBA00031473"/>
    </source>
</evidence>
<dbReference type="InterPro" id="IPR044608">
    <property type="entry name" value="Ect1/PCYT2"/>
</dbReference>
<gene>
    <name evidence="16" type="ORF">Fot_02353</name>
</gene>
<keyword evidence="4" id="KW-0808">Transferase</keyword>
<keyword evidence="6" id="KW-0443">Lipid metabolism</keyword>
<evidence type="ECO:0000256" key="8">
    <source>
        <dbReference type="ARBA" id="ARBA00023264"/>
    </source>
</evidence>
<comment type="caution">
    <text evidence="16">The sequence shown here is derived from an EMBL/GenBank/DDBJ whole genome shotgun (WGS) entry which is preliminary data.</text>
</comment>
<evidence type="ECO:0000256" key="7">
    <source>
        <dbReference type="ARBA" id="ARBA00023209"/>
    </source>
</evidence>
<keyword evidence="17" id="KW-1185">Reference proteome</keyword>
<dbReference type="InterPro" id="IPR004821">
    <property type="entry name" value="Cyt_trans-like"/>
</dbReference>
<evidence type="ECO:0000256" key="12">
    <source>
        <dbReference type="ARBA" id="ARBA00050753"/>
    </source>
</evidence>
<evidence type="ECO:0000256" key="2">
    <source>
        <dbReference type="ARBA" id="ARBA00010101"/>
    </source>
</evidence>
<keyword evidence="5 16" id="KW-0548">Nucleotidyltransferase</keyword>
<evidence type="ECO:0000256" key="4">
    <source>
        <dbReference type="ARBA" id="ARBA00022679"/>
    </source>
</evidence>
<dbReference type="PANTHER" id="PTHR45780:SF2">
    <property type="entry name" value="ETHANOLAMINE-PHOSPHATE CYTIDYLYLTRANSFERASE"/>
    <property type="match status" value="1"/>
</dbReference>
<evidence type="ECO:0000256" key="5">
    <source>
        <dbReference type="ARBA" id="ARBA00022695"/>
    </source>
</evidence>
<sequence>MNINCSSSDVDRYQESFPISSFDFNSSLAVEGFYSTCDDDDDNNDVDAYIEIELEQGKTPASTTRKNKGEIDEEEEVELRISLSAVCRKSSSANVFSFSSTSCSGDGSASAVGSKTFSTIFPPTWKRLEPSVDDEDFQCQTPTINREFLQIRKAPKDNGGVMKILVKFRSISFRSMLASLLKLGKFTPKVYGISEVTPENRRSSLKPLDKLFPKKSRRGIRNGERSKLSEINLEGIRKLFGSAVGMKTSNQTRQPNSCQNSMKSSPINENMFYSRENSVQAAIAHFASLVQVKWFYDPYEVQLSRSPQGPPTSASAYITCNDGGVDFIHTSGSHIHVRDVSSSIDVREVVKGFFAFDQKGRAKNQMLPSSLLNQFDDQSALLVSKLRQHQINSGTAKALMLQQQLMLSRGLAGNVLWRREWAPAGITFLEASRLQVHELGSHFSYGETKSKCMSSIVNTLQSSIRYFSRFKLSALKARWKKGGMSSEAENTQQSSRILAKWLIGGLVIAASVLGFQIVQQQQKKKRPIRVYMDGCFDMMHYGHCNALRQARALGDQLVVGVVSDAEIIANKGPPVTPLYERMIMVSAVKWVDEVISDAPYAITEDFMRKLFDEYNIDYIIHGDDPCILPDGSDAYALAKKVGRYKQIKRTEGVSSTDIVGRMLLCVRERSTGDSHNHSSLQRQFSHGRSSPKSEAGGSGSGTRISHFLPTSRRIVQFSNGKGPGPDARVVYIDGAFDLFHAGHVEILRLARGLGDFLLVGIHTDQTVSAKRGAHRPIMNLHERSLSVLACRYVDEVIIGAPLEISKDTITTFNISLVVHGTVAEDNDFQKEKGNPYAVPISMGIFKLLESPLDVTTSTIIRRIVSNHEAYQKRNEKKGESERRYYEDKTFVSGD</sequence>
<evidence type="ECO:0000256" key="6">
    <source>
        <dbReference type="ARBA" id="ARBA00023098"/>
    </source>
</evidence>
<organism evidence="16 17">
    <name type="scientific">Forsythia ovata</name>
    <dbReference type="NCBI Taxonomy" id="205694"/>
    <lineage>
        <taxon>Eukaryota</taxon>
        <taxon>Viridiplantae</taxon>
        <taxon>Streptophyta</taxon>
        <taxon>Embryophyta</taxon>
        <taxon>Tracheophyta</taxon>
        <taxon>Spermatophyta</taxon>
        <taxon>Magnoliopsida</taxon>
        <taxon>eudicotyledons</taxon>
        <taxon>Gunneridae</taxon>
        <taxon>Pentapetalae</taxon>
        <taxon>asterids</taxon>
        <taxon>lamiids</taxon>
        <taxon>Lamiales</taxon>
        <taxon>Oleaceae</taxon>
        <taxon>Forsythieae</taxon>
        <taxon>Forsythia</taxon>
    </lineage>
</organism>
<keyword evidence="7" id="KW-0594">Phospholipid biosynthesis</keyword>
<evidence type="ECO:0000256" key="9">
    <source>
        <dbReference type="ARBA" id="ARBA00024191"/>
    </source>
</evidence>
<reference evidence="17" key="1">
    <citation type="submission" date="2024-07" db="EMBL/GenBank/DDBJ databases">
        <title>Two chromosome-level genome assemblies of Korean endemic species Abeliophyllum distichum and Forsythia ovata (Oleaceae).</title>
        <authorList>
            <person name="Jang H."/>
        </authorList>
    </citation>
    <scope>NUCLEOTIDE SEQUENCE [LARGE SCALE GENOMIC DNA]</scope>
</reference>
<dbReference type="InterPro" id="IPR014729">
    <property type="entry name" value="Rossmann-like_a/b/a_fold"/>
</dbReference>
<keyword evidence="8" id="KW-1208">Phospholipid metabolism</keyword>
<proteinExistence type="inferred from homology"/>
<dbReference type="EMBL" id="JBFOLJ010000001">
    <property type="protein sequence ID" value="KAL2557614.1"/>
    <property type="molecule type" value="Genomic_DNA"/>
</dbReference>
<dbReference type="Proteomes" id="UP001604277">
    <property type="component" value="Unassembled WGS sequence"/>
</dbReference>
<dbReference type="GO" id="GO:0004306">
    <property type="term" value="F:ethanolamine-phosphate cytidylyltransferase activity"/>
    <property type="evidence" value="ECO:0007669"/>
    <property type="project" value="UniProtKB-EC"/>
</dbReference>
<dbReference type="InterPro" id="IPR041723">
    <property type="entry name" value="CCT"/>
</dbReference>
<feature type="compositionally biased region" description="Polar residues" evidence="14">
    <location>
        <begin position="677"/>
        <end position="692"/>
    </location>
</feature>
<dbReference type="Gene3D" id="3.40.50.620">
    <property type="entry name" value="HUPs"/>
    <property type="match status" value="2"/>
</dbReference>
<dbReference type="Pfam" id="PF01467">
    <property type="entry name" value="CTP_transf_like"/>
    <property type="match status" value="2"/>
</dbReference>
<comment type="similarity">
    <text evidence="2">Belongs to the cytidylyltransferase family.</text>
</comment>
<dbReference type="GO" id="GO:0008654">
    <property type="term" value="P:phospholipid biosynthetic process"/>
    <property type="evidence" value="ECO:0007669"/>
    <property type="project" value="UniProtKB-KW"/>
</dbReference>
<dbReference type="PANTHER" id="PTHR45780">
    <property type="entry name" value="ETHANOLAMINE-PHOSPHATE CYTIDYLYLTRANSFERASE"/>
    <property type="match status" value="1"/>
</dbReference>
<evidence type="ECO:0000313" key="17">
    <source>
        <dbReference type="Proteomes" id="UP001604277"/>
    </source>
</evidence>
<comment type="pathway">
    <text evidence="9">Phospholipid metabolism; phosphatidylethanolamine biosynthesis; phosphatidylethanolamine from ethanolamine: step 2/3.</text>
</comment>
<evidence type="ECO:0000256" key="10">
    <source>
        <dbReference type="ARBA" id="ARBA00024221"/>
    </source>
</evidence>
<evidence type="ECO:0000313" key="16">
    <source>
        <dbReference type="EMBL" id="KAL2557614.1"/>
    </source>
</evidence>
<evidence type="ECO:0000256" key="13">
    <source>
        <dbReference type="ARBA" id="ARBA00071269"/>
    </source>
</evidence>
<evidence type="ECO:0000259" key="15">
    <source>
        <dbReference type="Pfam" id="PF01467"/>
    </source>
</evidence>
<dbReference type="EC" id="2.7.7.14" evidence="10"/>
<comment type="pathway">
    <text evidence="1">Lipid metabolism.</text>
</comment>
<feature type="region of interest" description="Disordered" evidence="14">
    <location>
        <begin position="874"/>
        <end position="894"/>
    </location>
</feature>
<dbReference type="AlphaFoldDB" id="A0ABD1X6U8"/>